<name>A0A7G7BPG8_9ACTN</name>
<reference evidence="2" key="1">
    <citation type="submission" date="2019-10" db="EMBL/GenBank/DDBJ databases">
        <title>Antimicrobial potential of Antarctic Bacteria.</title>
        <authorList>
            <person name="Benaud N."/>
            <person name="Edwards R.J."/>
            <person name="Ferrari B.C."/>
        </authorList>
    </citation>
    <scope>NUCLEOTIDE SEQUENCE [LARGE SCALE GENOMIC DNA]</scope>
    <source>
        <strain evidence="2">NBSH44</strain>
    </source>
</reference>
<evidence type="ECO:0000313" key="2">
    <source>
        <dbReference type="Proteomes" id="UP000515307"/>
    </source>
</evidence>
<keyword evidence="2" id="KW-1185">Reference proteome</keyword>
<sequence>MISEPRRGRCRVKLFNTTKGGLTEVTSRLADVEADVQSLIEAHMETMLGVRFLASEYVIDCVDSPPEGSSSVPKRGLAAACA</sequence>
<gene>
    <name evidence="1" type="ORF">F0344_23830</name>
</gene>
<dbReference type="AlphaFoldDB" id="A0A7G7BPG8"/>
<organism evidence="1 2">
    <name type="scientific">Streptomyces finlayi</name>
    <dbReference type="NCBI Taxonomy" id="67296"/>
    <lineage>
        <taxon>Bacteria</taxon>
        <taxon>Bacillati</taxon>
        <taxon>Actinomycetota</taxon>
        <taxon>Actinomycetes</taxon>
        <taxon>Kitasatosporales</taxon>
        <taxon>Streptomycetaceae</taxon>
        <taxon>Streptomyces</taxon>
    </lineage>
</organism>
<dbReference type="Proteomes" id="UP000515307">
    <property type="component" value="Chromosome"/>
</dbReference>
<dbReference type="KEGG" id="sfiy:F0344_23830"/>
<protein>
    <submittedName>
        <fullName evidence="1">Uncharacterized protein</fullName>
    </submittedName>
</protein>
<dbReference type="EMBL" id="CP045702">
    <property type="protein sequence ID" value="QNE77233.1"/>
    <property type="molecule type" value="Genomic_DNA"/>
</dbReference>
<proteinExistence type="predicted"/>
<evidence type="ECO:0000313" key="1">
    <source>
        <dbReference type="EMBL" id="QNE77233.1"/>
    </source>
</evidence>
<accession>A0A7G7BPG8</accession>